<dbReference type="EC" id="2.3.2.26" evidence="2"/>
<evidence type="ECO:0000256" key="5">
    <source>
        <dbReference type="PROSITE-ProRule" id="PRU00104"/>
    </source>
</evidence>
<name>A0A9N8ZLS0_9GLOM</name>
<evidence type="ECO:0000313" key="9">
    <source>
        <dbReference type="Proteomes" id="UP000789572"/>
    </source>
</evidence>
<sequence length="726" mass="82750">MDYSKNLSSRSGAGPSLTPYSNSSSSSNLVRTASGGISGSIVNSGIGGHMSNGVGVGLNAYPNAQAVAMYFTVPSIGIMLQMHKIIMPLTLDHIHSLIVTCRNQQSSRGIPDYELLEEAISKCFSNWHSLNASFSNGRSVSLDDCGVALDQVREAYRILLELPVNVIRVMMKSIENVLKRPGRILKHTDEIKFLMIILENPLLSQHNFPRESQYHHNIVKRIFGLLSNLTNELHHYLVNWFSRLSVTTFRKRVELVNAFISSRLNKQQRNACPGPVPTYESDWQIGSAARVMALLFAANKQHSKISLSDFYNAMVDCIDFIVDYDNWEQRTGKFAFCQYPFLISMGGKMQIMEFDAKRQMDIKAKEAFFTILFEKRLTTPQLILRVHRDNLIEDSLNQLASHEMDIKKSLRIEFIDEDGVDAGGLRKEWFLLLVRELFDPQYGMFTWDEDSNLCWFNPASFEASDQYYLVGVVIGLAIYNSTILDVHLPLACYKKLLNIPVTLEDLKVFRPAFANGLEKLLTLPDVESTFLDFVGEYESYGEIVRVPLIPGGENIPVTNKNREDYVNRYVNFVLNESIAKQFDPFKRGFNHVCGGNALSLFQPEEIELLVRGSDEPLQIEQLRTVTIYEGFREDEETIRHFWMLFKEMNPLMQRKLLTFVTGTDRIPATGVENLAFKITCIGEDSERFPIAHTCFNQICLYRYRTKRKLEAKLIRAITDSEGFGLK</sequence>
<evidence type="ECO:0000313" key="8">
    <source>
        <dbReference type="EMBL" id="CAG8499809.1"/>
    </source>
</evidence>
<proteinExistence type="predicted"/>
<feature type="domain" description="HECT" evidence="7">
    <location>
        <begin position="402"/>
        <end position="726"/>
    </location>
</feature>
<keyword evidence="9" id="KW-1185">Reference proteome</keyword>
<reference evidence="8" key="1">
    <citation type="submission" date="2021-06" db="EMBL/GenBank/DDBJ databases">
        <authorList>
            <person name="Kallberg Y."/>
            <person name="Tangrot J."/>
            <person name="Rosling A."/>
        </authorList>
    </citation>
    <scope>NUCLEOTIDE SEQUENCE</scope>
    <source>
        <strain evidence="8">IA702</strain>
    </source>
</reference>
<dbReference type="InterPro" id="IPR000569">
    <property type="entry name" value="HECT_dom"/>
</dbReference>
<keyword evidence="3" id="KW-0808">Transferase</keyword>
<dbReference type="FunFam" id="3.30.2410.10:FF:000003">
    <property type="entry name" value="probable E3 ubiquitin-protein ligase HERC4 isoform X1"/>
    <property type="match status" value="1"/>
</dbReference>
<dbReference type="InterPro" id="IPR044611">
    <property type="entry name" value="E3A/B/C-like"/>
</dbReference>
<dbReference type="Gene3D" id="3.90.1750.10">
    <property type="entry name" value="Hect, E3 ligase catalytic domains"/>
    <property type="match status" value="1"/>
</dbReference>
<feature type="compositionally biased region" description="Polar residues" evidence="6">
    <location>
        <begin position="1"/>
        <end position="11"/>
    </location>
</feature>
<dbReference type="GO" id="GO:0061630">
    <property type="term" value="F:ubiquitin protein ligase activity"/>
    <property type="evidence" value="ECO:0007669"/>
    <property type="project" value="UniProtKB-EC"/>
</dbReference>
<dbReference type="SMART" id="SM00119">
    <property type="entry name" value="HECTc"/>
    <property type="match status" value="1"/>
</dbReference>
<gene>
    <name evidence="8" type="ORF">POCULU_LOCUS2512</name>
</gene>
<dbReference type="InterPro" id="IPR035983">
    <property type="entry name" value="Hect_E3_ubiquitin_ligase"/>
</dbReference>
<protein>
    <recommendedName>
        <fullName evidence="2">HECT-type E3 ubiquitin transferase</fullName>
        <ecNumber evidence="2">2.3.2.26</ecNumber>
    </recommendedName>
</protein>
<feature type="active site" description="Glycyl thioester intermediate" evidence="5">
    <location>
        <position position="694"/>
    </location>
</feature>
<dbReference type="CDD" id="cd00078">
    <property type="entry name" value="HECTc"/>
    <property type="match status" value="1"/>
</dbReference>
<comment type="caution">
    <text evidence="8">The sequence shown here is derived from an EMBL/GenBank/DDBJ whole genome shotgun (WGS) entry which is preliminary data.</text>
</comment>
<evidence type="ECO:0000256" key="2">
    <source>
        <dbReference type="ARBA" id="ARBA00012485"/>
    </source>
</evidence>
<dbReference type="Gene3D" id="3.30.2410.10">
    <property type="entry name" value="Hect, E3 ligase catalytic domain"/>
    <property type="match status" value="1"/>
</dbReference>
<evidence type="ECO:0000256" key="3">
    <source>
        <dbReference type="ARBA" id="ARBA00022679"/>
    </source>
</evidence>
<evidence type="ECO:0000256" key="6">
    <source>
        <dbReference type="SAM" id="MobiDB-lite"/>
    </source>
</evidence>
<dbReference type="GO" id="GO:0000209">
    <property type="term" value="P:protein polyubiquitination"/>
    <property type="evidence" value="ECO:0007669"/>
    <property type="project" value="InterPro"/>
</dbReference>
<dbReference type="PANTHER" id="PTHR45700:SF9">
    <property type="entry name" value="HECT-TYPE E3 UBIQUITIN TRANSFERASE"/>
    <property type="match status" value="1"/>
</dbReference>
<dbReference type="Gene3D" id="3.30.2160.10">
    <property type="entry name" value="Hect, E3 ligase catalytic domain"/>
    <property type="match status" value="1"/>
</dbReference>
<dbReference type="OrthoDB" id="8068875at2759"/>
<dbReference type="AlphaFoldDB" id="A0A9N8ZLS0"/>
<evidence type="ECO:0000256" key="1">
    <source>
        <dbReference type="ARBA" id="ARBA00000885"/>
    </source>
</evidence>
<dbReference type="PANTHER" id="PTHR45700">
    <property type="entry name" value="UBIQUITIN-PROTEIN LIGASE E3C"/>
    <property type="match status" value="1"/>
</dbReference>
<dbReference type="SUPFAM" id="SSF56204">
    <property type="entry name" value="Hect, E3 ligase catalytic domain"/>
    <property type="match status" value="1"/>
</dbReference>
<organism evidence="8 9">
    <name type="scientific">Paraglomus occultum</name>
    <dbReference type="NCBI Taxonomy" id="144539"/>
    <lineage>
        <taxon>Eukaryota</taxon>
        <taxon>Fungi</taxon>
        <taxon>Fungi incertae sedis</taxon>
        <taxon>Mucoromycota</taxon>
        <taxon>Glomeromycotina</taxon>
        <taxon>Glomeromycetes</taxon>
        <taxon>Paraglomerales</taxon>
        <taxon>Paraglomeraceae</taxon>
        <taxon>Paraglomus</taxon>
    </lineage>
</organism>
<dbReference type="EMBL" id="CAJVPJ010000237">
    <property type="protein sequence ID" value="CAG8499809.1"/>
    <property type="molecule type" value="Genomic_DNA"/>
</dbReference>
<accession>A0A9N8ZLS0</accession>
<comment type="catalytic activity">
    <reaction evidence="1">
        <text>S-ubiquitinyl-[E2 ubiquitin-conjugating enzyme]-L-cysteine + [acceptor protein]-L-lysine = [E2 ubiquitin-conjugating enzyme]-L-cysteine + N(6)-ubiquitinyl-[acceptor protein]-L-lysine.</text>
        <dbReference type="EC" id="2.3.2.26"/>
    </reaction>
</comment>
<evidence type="ECO:0000259" key="7">
    <source>
        <dbReference type="PROSITE" id="PS50237"/>
    </source>
</evidence>
<dbReference type="PROSITE" id="PS50237">
    <property type="entry name" value="HECT"/>
    <property type="match status" value="1"/>
</dbReference>
<feature type="region of interest" description="Disordered" evidence="6">
    <location>
        <begin position="1"/>
        <end position="25"/>
    </location>
</feature>
<dbReference type="Proteomes" id="UP000789572">
    <property type="component" value="Unassembled WGS sequence"/>
</dbReference>
<dbReference type="Pfam" id="PF00632">
    <property type="entry name" value="HECT"/>
    <property type="match status" value="1"/>
</dbReference>
<keyword evidence="4 5" id="KW-0833">Ubl conjugation pathway</keyword>
<evidence type="ECO:0000256" key="4">
    <source>
        <dbReference type="ARBA" id="ARBA00022786"/>
    </source>
</evidence>